<evidence type="ECO:0008006" key="2">
    <source>
        <dbReference type="Google" id="ProtNLM"/>
    </source>
</evidence>
<dbReference type="Gene3D" id="3.40.50.450">
    <property type="match status" value="1"/>
</dbReference>
<gene>
    <name evidence="1" type="ORF">METZ01_LOCUS16367</name>
</gene>
<dbReference type="PANTHER" id="PTHR43393:SF3">
    <property type="entry name" value="LYSINE DECARBOXYLASE-LIKE PROTEIN"/>
    <property type="match status" value="1"/>
</dbReference>
<evidence type="ECO:0000313" key="1">
    <source>
        <dbReference type="EMBL" id="SUZ63513.1"/>
    </source>
</evidence>
<dbReference type="AlphaFoldDB" id="A0A381PDF8"/>
<dbReference type="SUPFAM" id="SSF102405">
    <property type="entry name" value="MCP/YpsA-like"/>
    <property type="match status" value="1"/>
</dbReference>
<accession>A0A381PDF8</accession>
<name>A0A381PDF8_9ZZZZ</name>
<dbReference type="PANTHER" id="PTHR43393">
    <property type="entry name" value="CYTOKININ RIBOSIDE 5'-MONOPHOSPHATE PHOSPHORIBOHYDROLASE"/>
    <property type="match status" value="1"/>
</dbReference>
<sequence length="176" mass="18441">MGRLPIVAVIGSGVDEHDDLARPLGRWLAGQGVHLLTGGGSGVMESVSRAFHSVSDRHGFVIGVLPGEAGRPPEGYPNPWVEIPIATHLPFSGEQGTEVRSRNHINVLSADAIIVLPGGAGTASEVHLAIEYQKPLAAFATELGDLPKLPPDVSVYQSLDEVKAFVSASLGTRAKL</sequence>
<organism evidence="1">
    <name type="scientific">marine metagenome</name>
    <dbReference type="NCBI Taxonomy" id="408172"/>
    <lineage>
        <taxon>unclassified sequences</taxon>
        <taxon>metagenomes</taxon>
        <taxon>ecological metagenomes</taxon>
    </lineage>
</organism>
<dbReference type="InterPro" id="IPR052341">
    <property type="entry name" value="LOG_family_nucleotidases"/>
</dbReference>
<protein>
    <recommendedName>
        <fullName evidence="2">Molybdenum cofactor carrier protein</fullName>
    </recommendedName>
</protein>
<dbReference type="InterPro" id="IPR041164">
    <property type="entry name" value="LDcluster4"/>
</dbReference>
<proteinExistence type="predicted"/>
<dbReference type="EMBL" id="UINC01000917">
    <property type="protein sequence ID" value="SUZ63513.1"/>
    <property type="molecule type" value="Genomic_DNA"/>
</dbReference>
<dbReference type="GO" id="GO:0005829">
    <property type="term" value="C:cytosol"/>
    <property type="evidence" value="ECO:0007669"/>
    <property type="project" value="TreeGrafter"/>
</dbReference>
<dbReference type="Pfam" id="PF18306">
    <property type="entry name" value="LDcluster4"/>
    <property type="match status" value="1"/>
</dbReference>
<reference evidence="1" key="1">
    <citation type="submission" date="2018-05" db="EMBL/GenBank/DDBJ databases">
        <authorList>
            <person name="Lanie J.A."/>
            <person name="Ng W.-L."/>
            <person name="Kazmierczak K.M."/>
            <person name="Andrzejewski T.M."/>
            <person name="Davidsen T.M."/>
            <person name="Wayne K.J."/>
            <person name="Tettelin H."/>
            <person name="Glass J.I."/>
            <person name="Rusch D."/>
            <person name="Podicherti R."/>
            <person name="Tsui H.-C.T."/>
            <person name="Winkler M.E."/>
        </authorList>
    </citation>
    <scope>NUCLEOTIDE SEQUENCE</scope>
</reference>